<dbReference type="AlphaFoldDB" id="A0A853CTK2"/>
<dbReference type="PROSITE" id="PS50043">
    <property type="entry name" value="HTH_LUXR_2"/>
    <property type="match status" value="1"/>
</dbReference>
<dbReference type="SUPFAM" id="SSF46894">
    <property type="entry name" value="C-terminal effector domain of the bipartite response regulators"/>
    <property type="match status" value="1"/>
</dbReference>
<feature type="domain" description="HTH luxR-type" evidence="5">
    <location>
        <begin position="197"/>
        <end position="262"/>
    </location>
</feature>
<dbReference type="CDD" id="cd06170">
    <property type="entry name" value="LuxR_C_like"/>
    <property type="match status" value="1"/>
</dbReference>
<gene>
    <name evidence="6" type="ORF">HNR13_001068</name>
</gene>
<evidence type="ECO:0000256" key="3">
    <source>
        <dbReference type="ARBA" id="ARBA00023163"/>
    </source>
</evidence>
<evidence type="ECO:0000256" key="2">
    <source>
        <dbReference type="ARBA" id="ARBA00023125"/>
    </source>
</evidence>
<evidence type="ECO:0000313" key="7">
    <source>
        <dbReference type="Proteomes" id="UP000578352"/>
    </source>
</evidence>
<dbReference type="Gene3D" id="1.10.10.10">
    <property type="entry name" value="Winged helix-like DNA-binding domain superfamily/Winged helix DNA-binding domain"/>
    <property type="match status" value="1"/>
</dbReference>
<dbReference type="InterPro" id="IPR016032">
    <property type="entry name" value="Sig_transdc_resp-reg_C-effctor"/>
</dbReference>
<protein>
    <submittedName>
        <fullName evidence="6">DNA-binding NarL/FixJ family response regulator</fullName>
    </submittedName>
</protein>
<dbReference type="InterPro" id="IPR036388">
    <property type="entry name" value="WH-like_DNA-bd_sf"/>
</dbReference>
<organism evidence="6 7">
    <name type="scientific">Leifsonia shinshuensis</name>
    <dbReference type="NCBI Taxonomy" id="150026"/>
    <lineage>
        <taxon>Bacteria</taxon>
        <taxon>Bacillati</taxon>
        <taxon>Actinomycetota</taxon>
        <taxon>Actinomycetes</taxon>
        <taxon>Micrococcales</taxon>
        <taxon>Microbacteriaceae</taxon>
        <taxon>Leifsonia</taxon>
    </lineage>
</organism>
<dbReference type="GO" id="GO:0003677">
    <property type="term" value="F:DNA binding"/>
    <property type="evidence" value="ECO:0007669"/>
    <property type="project" value="UniProtKB-KW"/>
</dbReference>
<dbReference type="SMART" id="SM00421">
    <property type="entry name" value="HTH_LUXR"/>
    <property type="match status" value="1"/>
</dbReference>
<sequence length="264" mass="27683">MSALLALPALWVDHDPREIANGLLSVLTGMLQLDSAYVRFADAAGDLPLEVWRPSGARPPGELTRALGRSGRATADGAGVPGAGTVVADAGVVTLPIALPWESGTVAVAASRVDFPTATETQLLRVAVGQAAIAIHTARRLAQESAARRAAEEALLRQHELLRALSEQVAPELAALARRVQDAGRPDPGSRPEPGAVRGGPPALTDREAEVLGLLAQGLSNKEIAAALWLSDRTVERHITSLYRKIGVARRSEATAFALRHGVV</sequence>
<dbReference type="GO" id="GO:0006355">
    <property type="term" value="P:regulation of DNA-templated transcription"/>
    <property type="evidence" value="ECO:0007669"/>
    <property type="project" value="InterPro"/>
</dbReference>
<reference evidence="6 7" key="1">
    <citation type="submission" date="2020-07" db="EMBL/GenBank/DDBJ databases">
        <title>Sequencing the genomes of 1000 actinobacteria strains.</title>
        <authorList>
            <person name="Klenk H.-P."/>
        </authorList>
    </citation>
    <scope>NUCLEOTIDE SEQUENCE [LARGE SCALE GENOMIC DNA]</scope>
    <source>
        <strain evidence="6 7">DSM 15165</strain>
    </source>
</reference>
<dbReference type="Pfam" id="PF00196">
    <property type="entry name" value="GerE"/>
    <property type="match status" value="1"/>
</dbReference>
<accession>A0A853CTK2</accession>
<dbReference type="PANTHER" id="PTHR44688:SF16">
    <property type="entry name" value="DNA-BINDING TRANSCRIPTIONAL ACTIVATOR DEVR_DOSR"/>
    <property type="match status" value="1"/>
</dbReference>
<feature type="region of interest" description="Disordered" evidence="4">
    <location>
        <begin position="181"/>
        <end position="203"/>
    </location>
</feature>
<dbReference type="PRINTS" id="PR00038">
    <property type="entry name" value="HTHLUXR"/>
</dbReference>
<evidence type="ECO:0000256" key="4">
    <source>
        <dbReference type="SAM" id="MobiDB-lite"/>
    </source>
</evidence>
<keyword evidence="1" id="KW-0805">Transcription regulation</keyword>
<dbReference type="Proteomes" id="UP000578352">
    <property type="component" value="Unassembled WGS sequence"/>
</dbReference>
<feature type="compositionally biased region" description="Basic and acidic residues" evidence="4">
    <location>
        <begin position="181"/>
        <end position="190"/>
    </location>
</feature>
<dbReference type="PANTHER" id="PTHR44688">
    <property type="entry name" value="DNA-BINDING TRANSCRIPTIONAL ACTIVATOR DEVR_DOSR"/>
    <property type="match status" value="1"/>
</dbReference>
<dbReference type="RefSeq" id="WP_343063466.1">
    <property type="nucleotide sequence ID" value="NZ_BAABEH010000001.1"/>
</dbReference>
<evidence type="ECO:0000259" key="5">
    <source>
        <dbReference type="PROSITE" id="PS50043"/>
    </source>
</evidence>
<comment type="caution">
    <text evidence="6">The sequence shown here is derived from an EMBL/GenBank/DDBJ whole genome shotgun (WGS) entry which is preliminary data.</text>
</comment>
<dbReference type="PROSITE" id="PS00622">
    <property type="entry name" value="HTH_LUXR_1"/>
    <property type="match status" value="1"/>
</dbReference>
<proteinExistence type="predicted"/>
<dbReference type="InterPro" id="IPR000792">
    <property type="entry name" value="Tscrpt_reg_LuxR_C"/>
</dbReference>
<evidence type="ECO:0000256" key="1">
    <source>
        <dbReference type="ARBA" id="ARBA00023015"/>
    </source>
</evidence>
<dbReference type="EMBL" id="JACCFL010000001">
    <property type="protein sequence ID" value="NYJ22781.1"/>
    <property type="molecule type" value="Genomic_DNA"/>
</dbReference>
<name>A0A853CTK2_9MICO</name>
<keyword evidence="3" id="KW-0804">Transcription</keyword>
<evidence type="ECO:0000313" key="6">
    <source>
        <dbReference type="EMBL" id="NYJ22781.1"/>
    </source>
</evidence>
<keyword evidence="2 6" id="KW-0238">DNA-binding</keyword>